<feature type="domain" description="Gamma tubulin complex component C-terminal" evidence="7">
    <location>
        <begin position="787"/>
        <end position="1022"/>
    </location>
</feature>
<evidence type="ECO:0000259" key="7">
    <source>
        <dbReference type="Pfam" id="PF04130"/>
    </source>
</evidence>
<protein>
    <recommendedName>
        <fullName evidence="11">Spindle pole body component</fullName>
    </recommendedName>
</protein>
<keyword evidence="5" id="KW-0206">Cytoskeleton</keyword>
<feature type="region of interest" description="Disordered" evidence="6">
    <location>
        <begin position="221"/>
        <end position="272"/>
    </location>
</feature>
<proteinExistence type="inferred from homology"/>
<dbReference type="Pfam" id="PF04130">
    <property type="entry name" value="GCP_C_terminal"/>
    <property type="match status" value="1"/>
</dbReference>
<reference evidence="9" key="1">
    <citation type="journal article" date="2020" name="Nat. Commun.">
        <title>Large-scale genome sequencing of mycorrhizal fungi provides insights into the early evolution of symbiotic traits.</title>
        <authorList>
            <person name="Miyauchi S."/>
            <person name="Kiss E."/>
            <person name="Kuo A."/>
            <person name="Drula E."/>
            <person name="Kohler A."/>
            <person name="Sanchez-Garcia M."/>
            <person name="Morin E."/>
            <person name="Andreopoulos B."/>
            <person name="Barry K.W."/>
            <person name="Bonito G."/>
            <person name="Buee M."/>
            <person name="Carver A."/>
            <person name="Chen C."/>
            <person name="Cichocki N."/>
            <person name="Clum A."/>
            <person name="Culley D."/>
            <person name="Crous P.W."/>
            <person name="Fauchery L."/>
            <person name="Girlanda M."/>
            <person name="Hayes R.D."/>
            <person name="Keri Z."/>
            <person name="LaButti K."/>
            <person name="Lipzen A."/>
            <person name="Lombard V."/>
            <person name="Magnuson J."/>
            <person name="Maillard F."/>
            <person name="Murat C."/>
            <person name="Nolan M."/>
            <person name="Ohm R.A."/>
            <person name="Pangilinan J."/>
            <person name="Pereira M.F."/>
            <person name="Perotto S."/>
            <person name="Peter M."/>
            <person name="Pfister S."/>
            <person name="Riley R."/>
            <person name="Sitrit Y."/>
            <person name="Stielow J.B."/>
            <person name="Szollosi G."/>
            <person name="Zifcakova L."/>
            <person name="Stursova M."/>
            <person name="Spatafora J.W."/>
            <person name="Tedersoo L."/>
            <person name="Vaario L.M."/>
            <person name="Yamada A."/>
            <person name="Yan M."/>
            <person name="Wang P."/>
            <person name="Xu J."/>
            <person name="Bruns T."/>
            <person name="Baldrian P."/>
            <person name="Vilgalys R."/>
            <person name="Dunand C."/>
            <person name="Henrissat B."/>
            <person name="Grigoriev I.V."/>
            <person name="Hibbett D."/>
            <person name="Nagy L.G."/>
            <person name="Martin F.M."/>
        </authorList>
    </citation>
    <scope>NUCLEOTIDE SEQUENCE</scope>
    <source>
        <strain evidence="9">UP504</strain>
    </source>
</reference>
<dbReference type="PANTHER" id="PTHR19302">
    <property type="entry name" value="GAMMA TUBULIN COMPLEX PROTEIN"/>
    <property type="match status" value="1"/>
</dbReference>
<feature type="compositionally biased region" description="Polar residues" evidence="6">
    <location>
        <begin position="709"/>
        <end position="720"/>
    </location>
</feature>
<sequence length="1150" mass="127414">MQASSSRTQLPRPPSARSFRPGSALSQRPGSSHSQSTARSRQPPPRLVQLTGELVSRIKGTSESSGAWAVDTDAISRSLEYGRNNAPAQDVLQIDKRIMGLAEKSRIILDDEIAEALTVCYSKLKTHVKDTSDRDSHIRTSNLPDIVQFLLALSSPPDYESKHQALKFLDKLRDPDPAESTTLTWEQILRDEPYEGQHWEGAFGLPHGSTVEGWEARSLSSSWVSDDDDPSVDGVLDDDDDGVAIRSTTPITPSEPDQEDEPDDVDGPRSLEARDIVGILASNQYWRATWRDNHLPSPVVGFDLGNPATLGPTISYFLSNSNPSSLEASGKQTYITEHDAVREVLFILQGNKSCLVHEVSLDGFNPQLQIVPNCPRLRHFSVTMYHSILLSFIKRATVLRFLRAFVTSVYDNVSHNLPKECMPNQPAEYSRHSVLGYVPISKISIHGALPKNSPFVVLARAACLISSTTCFIPYTPVDLLHVVAREVSSSFDFTSKAPSIISMTLLDALLSSVQLARSAYGDHQAAKTLMYIFTRSVEPLWASIGIWLKLGMSLNDSIAQDDVLSNAVGPDAEFFLRRRDVQLGSADFWLKGYTVRLHRYSGVFVEEVDDTEDTSNGSDIGVHTVPEFLQLVASDILAAGKSVGLLRALQVDDFFGDSTNDEYEWMQDWPSFRSLIGSDSLIVSASTNLNSSDPPPPNQPILEAVSPPSKESSNLESPSASDDGDEGPWASAPSVPFDAPSHRPLHSSDNPLLSADALASLIQERVKPWCRLANSRLHRVLVVDCELWRHLGCMEDLFFTRRGDALTHFCDVLFDRIDQKRAWSDYHSLNSLFRDVAVSTPGRWIDPSLVRFSYRGLRARNYTSSVRILDGLSVEYQVPFPLTYLFGPAENQVYSSVFIVLLQLRRAKSAVESILIRGALDSAISPPSTNLKAFHSLRSRFTWLINTLTHHFMTNVIHTEILRLHEVLKSTSSLDEMITAHNLHLSRLQTLCFLGPNTTSPRKAVLSVLDLCLHFTAVYKAYSGGSGTVDVTHRAIRFTGSRRSLRRGRLNRQQRLRRKNLIGFTSDALPASSDEEEEDDEHEGEILESSPEGDEATSTHEAVSMGDMTLQSTISLSFADMDFGSVLASDGTEEAATFARLAFSLDDWDL</sequence>
<dbReference type="GO" id="GO:0043015">
    <property type="term" value="F:gamma-tubulin binding"/>
    <property type="evidence" value="ECO:0007669"/>
    <property type="project" value="InterPro"/>
</dbReference>
<evidence type="ECO:0000256" key="4">
    <source>
        <dbReference type="ARBA" id="ARBA00022701"/>
    </source>
</evidence>
<dbReference type="GO" id="GO:0005874">
    <property type="term" value="C:microtubule"/>
    <property type="evidence" value="ECO:0007669"/>
    <property type="project" value="UniProtKB-KW"/>
</dbReference>
<gene>
    <name evidence="9" type="ORF">BS47DRAFT_1396744</name>
</gene>
<evidence type="ECO:0000313" key="10">
    <source>
        <dbReference type="Proteomes" id="UP000886523"/>
    </source>
</evidence>
<name>A0A9P6APP7_9AGAM</name>
<keyword evidence="10" id="KW-1185">Reference proteome</keyword>
<dbReference type="PANTHER" id="PTHR19302:SF33">
    <property type="entry name" value="GAMMA-TUBULIN COMPLEX COMPONENT 5"/>
    <property type="match status" value="1"/>
</dbReference>
<feature type="domain" description="Gamma tubulin complex component protein N-terminal" evidence="8">
    <location>
        <begin position="507"/>
        <end position="674"/>
    </location>
</feature>
<accession>A0A9P6APP7</accession>
<feature type="region of interest" description="Disordered" evidence="6">
    <location>
        <begin position="686"/>
        <end position="743"/>
    </location>
</feature>
<evidence type="ECO:0000256" key="1">
    <source>
        <dbReference type="ARBA" id="ARBA00004245"/>
    </source>
</evidence>
<keyword evidence="4" id="KW-0493">Microtubule</keyword>
<feature type="compositionally biased region" description="Acidic residues" evidence="6">
    <location>
        <begin position="225"/>
        <end position="242"/>
    </location>
</feature>
<dbReference type="GO" id="GO:0000922">
    <property type="term" value="C:spindle pole"/>
    <property type="evidence" value="ECO:0007669"/>
    <property type="project" value="InterPro"/>
</dbReference>
<feature type="compositionally biased region" description="Acidic residues" evidence="6">
    <location>
        <begin position="256"/>
        <end position="265"/>
    </location>
</feature>
<feature type="compositionally biased region" description="Acidic residues" evidence="6">
    <location>
        <begin position="1073"/>
        <end position="1083"/>
    </location>
</feature>
<feature type="region of interest" description="Disordered" evidence="6">
    <location>
        <begin position="1067"/>
        <end position="1100"/>
    </location>
</feature>
<dbReference type="GO" id="GO:0000278">
    <property type="term" value="P:mitotic cell cycle"/>
    <property type="evidence" value="ECO:0007669"/>
    <property type="project" value="TreeGrafter"/>
</dbReference>
<dbReference type="InterPro" id="IPR040457">
    <property type="entry name" value="GCP_C"/>
</dbReference>
<comment type="caution">
    <text evidence="9">The sequence shown here is derived from an EMBL/GenBank/DDBJ whole genome shotgun (WGS) entry which is preliminary data.</text>
</comment>
<evidence type="ECO:0000256" key="2">
    <source>
        <dbReference type="ARBA" id="ARBA00010337"/>
    </source>
</evidence>
<evidence type="ECO:0000313" key="9">
    <source>
        <dbReference type="EMBL" id="KAF9509606.1"/>
    </source>
</evidence>
<evidence type="ECO:0000259" key="8">
    <source>
        <dbReference type="Pfam" id="PF17681"/>
    </source>
</evidence>
<dbReference type="GO" id="GO:0051225">
    <property type="term" value="P:spindle assembly"/>
    <property type="evidence" value="ECO:0007669"/>
    <property type="project" value="TreeGrafter"/>
</dbReference>
<dbReference type="GO" id="GO:0051011">
    <property type="term" value="F:microtubule minus-end binding"/>
    <property type="evidence" value="ECO:0007669"/>
    <property type="project" value="TreeGrafter"/>
</dbReference>
<organism evidence="9 10">
    <name type="scientific">Hydnum rufescens UP504</name>
    <dbReference type="NCBI Taxonomy" id="1448309"/>
    <lineage>
        <taxon>Eukaryota</taxon>
        <taxon>Fungi</taxon>
        <taxon>Dikarya</taxon>
        <taxon>Basidiomycota</taxon>
        <taxon>Agaricomycotina</taxon>
        <taxon>Agaricomycetes</taxon>
        <taxon>Cantharellales</taxon>
        <taxon>Hydnaceae</taxon>
        <taxon>Hydnum</taxon>
    </lineage>
</organism>
<comment type="subcellular location">
    <subcellularLocation>
        <location evidence="1">Cytoplasm</location>
        <location evidence="1">Cytoskeleton</location>
    </subcellularLocation>
</comment>
<dbReference type="Proteomes" id="UP000886523">
    <property type="component" value="Unassembled WGS sequence"/>
</dbReference>
<comment type="similarity">
    <text evidence="2">Belongs to the TUBGCP family.</text>
</comment>
<evidence type="ECO:0008006" key="11">
    <source>
        <dbReference type="Google" id="ProtNLM"/>
    </source>
</evidence>
<keyword evidence="3" id="KW-0963">Cytoplasm</keyword>
<dbReference type="GO" id="GO:0007020">
    <property type="term" value="P:microtubule nucleation"/>
    <property type="evidence" value="ECO:0007669"/>
    <property type="project" value="InterPro"/>
</dbReference>
<dbReference type="OrthoDB" id="66546at2759"/>
<feature type="compositionally biased region" description="Polar residues" evidence="6">
    <location>
        <begin position="24"/>
        <end position="40"/>
    </location>
</feature>
<dbReference type="InterPro" id="IPR042241">
    <property type="entry name" value="GCP_C_sf"/>
</dbReference>
<dbReference type="GO" id="GO:0000930">
    <property type="term" value="C:gamma-tubulin complex"/>
    <property type="evidence" value="ECO:0007669"/>
    <property type="project" value="TreeGrafter"/>
</dbReference>
<dbReference type="Gene3D" id="1.20.120.1900">
    <property type="entry name" value="Gamma-tubulin complex, C-terminal domain"/>
    <property type="match status" value="1"/>
</dbReference>
<dbReference type="GO" id="GO:0051321">
    <property type="term" value="P:meiotic cell cycle"/>
    <property type="evidence" value="ECO:0007669"/>
    <property type="project" value="TreeGrafter"/>
</dbReference>
<dbReference type="GO" id="GO:0031122">
    <property type="term" value="P:cytoplasmic microtubule organization"/>
    <property type="evidence" value="ECO:0007669"/>
    <property type="project" value="TreeGrafter"/>
</dbReference>
<dbReference type="Pfam" id="PF17681">
    <property type="entry name" value="GCP_N_terminal"/>
    <property type="match status" value="1"/>
</dbReference>
<dbReference type="AlphaFoldDB" id="A0A9P6APP7"/>
<dbReference type="InterPro" id="IPR007259">
    <property type="entry name" value="GCP"/>
</dbReference>
<dbReference type="InterPro" id="IPR041470">
    <property type="entry name" value="GCP_N"/>
</dbReference>
<feature type="region of interest" description="Disordered" evidence="6">
    <location>
        <begin position="1"/>
        <end position="47"/>
    </location>
</feature>
<dbReference type="EMBL" id="MU129032">
    <property type="protein sequence ID" value="KAF9509606.1"/>
    <property type="molecule type" value="Genomic_DNA"/>
</dbReference>
<evidence type="ECO:0000256" key="3">
    <source>
        <dbReference type="ARBA" id="ARBA00022490"/>
    </source>
</evidence>
<dbReference type="GO" id="GO:0005816">
    <property type="term" value="C:spindle pole body"/>
    <property type="evidence" value="ECO:0007669"/>
    <property type="project" value="UniProtKB-ARBA"/>
</dbReference>
<evidence type="ECO:0000256" key="5">
    <source>
        <dbReference type="ARBA" id="ARBA00023212"/>
    </source>
</evidence>
<evidence type="ECO:0000256" key="6">
    <source>
        <dbReference type="SAM" id="MobiDB-lite"/>
    </source>
</evidence>